<feature type="compositionally biased region" description="Gly residues" evidence="5">
    <location>
        <begin position="15"/>
        <end position="25"/>
    </location>
</feature>
<feature type="compositionally biased region" description="Polar residues" evidence="5">
    <location>
        <begin position="118"/>
        <end position="150"/>
    </location>
</feature>
<dbReference type="GeneID" id="34715632"/>
<dbReference type="VEuPathDB" id="FungiDB:KLMA_30356"/>
<accession>W0TA11</accession>
<evidence type="ECO:0000313" key="8">
    <source>
        <dbReference type="Proteomes" id="UP000065495"/>
    </source>
</evidence>
<keyword evidence="2" id="KW-0156">Chromatin regulator</keyword>
<reference evidence="7 8" key="1">
    <citation type="journal article" date="2015" name="Biotechnol. Biofuels">
        <title>Genetic basis of the highly efficient yeast Kluyveromyces marxianus: complete genome sequence and transcriptome analyses.</title>
        <authorList>
            <person name="Lertwattanasakul N."/>
            <person name="Kosaka T."/>
            <person name="Hosoyama A."/>
            <person name="Suzuki Y."/>
            <person name="Rodrussamee N."/>
            <person name="Matsutani M."/>
            <person name="Murata M."/>
            <person name="Fujimoto N."/>
            <person name="Suprayogi"/>
            <person name="Tsuchikane K."/>
            <person name="Limtong S."/>
            <person name="Fujita N."/>
            <person name="Yamada M."/>
        </authorList>
    </citation>
    <scope>NUCLEOTIDE SEQUENCE [LARGE SCALE GENOMIC DNA]</scope>
    <source>
        <strain evidence="8">DMKU3-1042 / BCC 29191 / NBRC 104275</strain>
    </source>
</reference>
<proteinExistence type="predicted"/>
<keyword evidence="4" id="KW-0175">Coiled coil</keyword>
<name>W0TA11_KLUMD</name>
<feature type="compositionally biased region" description="Polar residues" evidence="5">
    <location>
        <begin position="49"/>
        <end position="65"/>
    </location>
</feature>
<dbReference type="KEGG" id="kmx:KLMA_30356"/>
<feature type="region of interest" description="Disordered" evidence="5">
    <location>
        <begin position="1"/>
        <end position="152"/>
    </location>
</feature>
<dbReference type="AlphaFoldDB" id="W0TA11"/>
<dbReference type="Proteomes" id="UP000065495">
    <property type="component" value="Chromosome 3"/>
</dbReference>
<dbReference type="EMBL" id="AP012215">
    <property type="protein sequence ID" value="BAO39651.1"/>
    <property type="molecule type" value="Genomic_DNA"/>
</dbReference>
<feature type="coiled-coil region" evidence="4">
    <location>
        <begin position="183"/>
        <end position="210"/>
    </location>
</feature>
<evidence type="ECO:0000256" key="3">
    <source>
        <dbReference type="ARBA" id="ARBA00023242"/>
    </source>
</evidence>
<comment type="subcellular location">
    <subcellularLocation>
        <location evidence="1">Nucleus</location>
    </subcellularLocation>
</comment>
<dbReference type="GO" id="GO:0005634">
    <property type="term" value="C:nucleus"/>
    <property type="evidence" value="ECO:0007669"/>
    <property type="project" value="UniProtKB-SubCell"/>
</dbReference>
<organism evidence="7 8">
    <name type="scientific">Kluyveromyces marxianus (strain DMKU3-1042 / BCC 29191 / NBRC 104275)</name>
    <name type="common">Yeast</name>
    <name type="synonym">Candida kefyr</name>
    <dbReference type="NCBI Taxonomy" id="1003335"/>
    <lineage>
        <taxon>Eukaryota</taxon>
        <taxon>Fungi</taxon>
        <taxon>Dikarya</taxon>
        <taxon>Ascomycota</taxon>
        <taxon>Saccharomycotina</taxon>
        <taxon>Saccharomycetes</taxon>
        <taxon>Saccharomycetales</taxon>
        <taxon>Saccharomycetaceae</taxon>
        <taxon>Kluyveromyces</taxon>
    </lineage>
</organism>
<evidence type="ECO:0000313" key="7">
    <source>
        <dbReference type="EMBL" id="BAO39651.1"/>
    </source>
</evidence>
<feature type="compositionally biased region" description="Basic residues" evidence="5">
    <location>
        <begin position="82"/>
        <end position="100"/>
    </location>
</feature>
<sequence>MSEHSDRGSSYRSGGSYGGGYGGYNHSGYRYQQNGSSGNHRGGPRYRSNYRQDGYYNNQDYNQQEGYGYTQPQSQPQSQPHNHNHNHNHHPPSHNAHGAHRQSYWRGSYHPYRHNDNRYNANHNYRRSPPSQQDMRTPTPTSATHQNSPYTGAEEFNKKFVIPKDESPFLYMIHSAGSRTTKLKEIYKENDEIDNKIEELKIKLFRDELELGLMSTQCEKDALNVQLTQEKLDSLLMN</sequence>
<evidence type="ECO:0000256" key="2">
    <source>
        <dbReference type="ARBA" id="ARBA00022853"/>
    </source>
</evidence>
<feature type="compositionally biased region" description="Low complexity" evidence="5">
    <location>
        <begin position="71"/>
        <end position="81"/>
    </location>
</feature>
<evidence type="ECO:0000256" key="1">
    <source>
        <dbReference type="ARBA" id="ARBA00004123"/>
    </source>
</evidence>
<dbReference type="OrthoDB" id="4070541at2759"/>
<evidence type="ECO:0000256" key="5">
    <source>
        <dbReference type="SAM" id="MobiDB-lite"/>
    </source>
</evidence>
<dbReference type="RefSeq" id="XP_022675487.1">
    <property type="nucleotide sequence ID" value="XM_022818863.1"/>
</dbReference>
<dbReference type="InterPro" id="IPR021581">
    <property type="entry name" value="Tscrpt_reg_Lge1"/>
</dbReference>
<keyword evidence="3" id="KW-0539">Nucleus</keyword>
<feature type="domain" description="Transcription regulator LGE1 helical region" evidence="6">
    <location>
        <begin position="167"/>
        <end position="236"/>
    </location>
</feature>
<dbReference type="GO" id="GO:0006325">
    <property type="term" value="P:chromatin organization"/>
    <property type="evidence" value="ECO:0007669"/>
    <property type="project" value="UniProtKB-KW"/>
</dbReference>
<dbReference type="Pfam" id="PF11488">
    <property type="entry name" value="Lge1"/>
    <property type="match status" value="1"/>
</dbReference>
<evidence type="ECO:0000259" key="6">
    <source>
        <dbReference type="Pfam" id="PF11488"/>
    </source>
</evidence>
<protein>
    <submittedName>
        <fullName evidence="7">Transcriptional regulatory protein LGE1</fullName>
    </submittedName>
</protein>
<evidence type="ECO:0000256" key="4">
    <source>
        <dbReference type="SAM" id="Coils"/>
    </source>
</evidence>
<gene>
    <name evidence="7" type="primary">LGE1</name>
    <name evidence="7" type="ORF">KLMA_30356</name>
</gene>